<evidence type="ECO:0000256" key="1">
    <source>
        <dbReference type="HAMAP-Rule" id="MF_02096"/>
    </source>
</evidence>
<name>F2KPG6_ARCVS</name>
<evidence type="ECO:0000259" key="2">
    <source>
        <dbReference type="Pfam" id="PF04894"/>
    </source>
</evidence>
<dbReference type="Pfam" id="PF04895">
    <property type="entry name" value="Nre_C"/>
    <property type="match status" value="1"/>
</dbReference>
<feature type="domain" description="Archaeal Nre C-terminal" evidence="3">
    <location>
        <begin position="286"/>
        <end position="385"/>
    </location>
</feature>
<keyword evidence="1" id="KW-0234">DNA repair</keyword>
<dbReference type="InterPro" id="IPR006979">
    <property type="entry name" value="Nre_C"/>
</dbReference>
<protein>
    <recommendedName>
        <fullName evidence="1">DNA repair protein</fullName>
    </recommendedName>
</protein>
<keyword evidence="1" id="KW-0479">Metal-binding</keyword>
<keyword evidence="1" id="KW-0862">Zinc</keyword>
<reference evidence="4 5" key="1">
    <citation type="submission" date="2011-03" db="EMBL/GenBank/DDBJ databases">
        <title>The complete genome of Archaeoglobus veneficus SNP6.</title>
        <authorList>
            <consortium name="US DOE Joint Genome Institute (JGI-PGF)"/>
            <person name="Lucas S."/>
            <person name="Copeland A."/>
            <person name="Lapidus A."/>
            <person name="Bruce D."/>
            <person name="Goodwin L."/>
            <person name="Pitluck S."/>
            <person name="Kyrpides N."/>
            <person name="Mavromatis K."/>
            <person name="Pagani I."/>
            <person name="Ivanova N."/>
            <person name="Mikhailova N."/>
            <person name="Lu M."/>
            <person name="Detter J.C."/>
            <person name="Tapia R."/>
            <person name="Han C."/>
            <person name="Land M."/>
            <person name="Hauser L."/>
            <person name="Markowitz V."/>
            <person name="Cheng J.-F."/>
            <person name="Hugenholtz P."/>
            <person name="Woyke T."/>
            <person name="Wu D."/>
            <person name="Spring S."/>
            <person name="Brambilla E."/>
            <person name="Klenk H.-P."/>
            <person name="Eisen J.A."/>
        </authorList>
    </citation>
    <scope>NUCLEOTIDE SEQUENCE [LARGE SCALE GENOMIC DNA]</scope>
    <source>
        <strain>SNP6</strain>
    </source>
</reference>
<gene>
    <name evidence="4" type="ordered locus">Arcve_0364</name>
</gene>
<dbReference type="GO" id="GO:0008270">
    <property type="term" value="F:zinc ion binding"/>
    <property type="evidence" value="ECO:0007669"/>
    <property type="project" value="UniProtKB-UniRule"/>
</dbReference>
<sequence length="391" mass="44332">MSLCARCKGRLLCGRAKCPLLVKFRYVGRLSEGELEGATPPSVFVGRFGYPKVYAGPLISTTQNPEYLDSPWLWSGSVEDIIRLRMSLTRGIKPLDVDAAANPDRYTIELQEAVASTRHVDVEAEITKIVKRPVFDDVAQPIGIAAKIGRFRLAENPKIPQKVEKLYYDDAKAVDAVKSLFDSGFSTYYIQKVFSVGMLGEKSNRKLVPTRWSITAVHDILGEEIKKEIADFDSIGECMLFSYEHFGNHFEVILSPGNYSFQLVEIWLRKSFWSPDSTWIGYDSEGIGRKSEYSELSGGYYAARLPALEYLRRARRQARITVIREITPDYYAPLGVWVVEEGVRRALRQRPEVFDTFGKALEKASSRIKTDKNLWISKLKVFQSSLSSFFS</sequence>
<organism evidence="4 5">
    <name type="scientific">Archaeoglobus veneficus (strain DSM 11195 / SNP6)</name>
    <dbReference type="NCBI Taxonomy" id="693661"/>
    <lineage>
        <taxon>Archaea</taxon>
        <taxon>Methanobacteriati</taxon>
        <taxon>Methanobacteriota</taxon>
        <taxon>Archaeoglobi</taxon>
        <taxon>Archaeoglobales</taxon>
        <taxon>Archaeoglobaceae</taxon>
        <taxon>Archaeoglobus</taxon>
    </lineage>
</organism>
<dbReference type="OrthoDB" id="6609at2157"/>
<dbReference type="GeneID" id="10393459"/>
<dbReference type="InterPro" id="IPR006978">
    <property type="entry name" value="Nre_N"/>
</dbReference>
<dbReference type="HOGENOM" id="CLU_039703_0_0_2"/>
<dbReference type="STRING" id="693661.Arcve_0364"/>
<feature type="domain" description="Archaeal Nre N-terminal" evidence="2">
    <location>
        <begin position="12"/>
        <end position="274"/>
    </location>
</feature>
<accession>F2KPG6</accession>
<dbReference type="GO" id="GO:0006281">
    <property type="term" value="P:DNA repair"/>
    <property type="evidence" value="ECO:0007669"/>
    <property type="project" value="UniProtKB-UniRule"/>
</dbReference>
<dbReference type="InterPro" id="IPR033167">
    <property type="entry name" value="Nre"/>
</dbReference>
<proteinExistence type="inferred from homology"/>
<feature type="zinc finger region" description="C4-type" evidence="1">
    <location>
        <begin position="4"/>
        <end position="18"/>
    </location>
</feature>
<keyword evidence="1" id="KW-0863">Zinc-finger</keyword>
<dbReference type="Pfam" id="PF04894">
    <property type="entry name" value="Nre_N"/>
    <property type="match status" value="1"/>
</dbReference>
<evidence type="ECO:0000259" key="3">
    <source>
        <dbReference type="Pfam" id="PF04895"/>
    </source>
</evidence>
<dbReference type="PANTHER" id="PTHR38136:SF2">
    <property type="entry name" value="DNA REPAIR PROTEIN"/>
    <property type="match status" value="1"/>
</dbReference>
<keyword evidence="5" id="KW-1185">Reference proteome</keyword>
<dbReference type="Proteomes" id="UP000008136">
    <property type="component" value="Chromosome"/>
</dbReference>
<evidence type="ECO:0000313" key="5">
    <source>
        <dbReference type="Proteomes" id="UP000008136"/>
    </source>
</evidence>
<dbReference type="KEGG" id="ave:Arcve_0364"/>
<comment type="similarity">
    <text evidence="1">Belongs to the Nre family.</text>
</comment>
<dbReference type="EMBL" id="CP002588">
    <property type="protein sequence ID" value="AEA46397.1"/>
    <property type="molecule type" value="Genomic_DNA"/>
</dbReference>
<dbReference type="eggNOG" id="arCOG04269">
    <property type="taxonomic scope" value="Archaea"/>
</dbReference>
<keyword evidence="1" id="KW-0227">DNA damage</keyword>
<dbReference type="PANTHER" id="PTHR38136">
    <property type="entry name" value="DNA REPAIR PROTEIN"/>
    <property type="match status" value="1"/>
</dbReference>
<dbReference type="AlphaFoldDB" id="F2KPG6"/>
<dbReference type="RefSeq" id="WP_013683071.1">
    <property type="nucleotide sequence ID" value="NC_015320.1"/>
</dbReference>
<dbReference type="HAMAP" id="MF_02096">
    <property type="entry name" value="Nre"/>
    <property type="match status" value="1"/>
</dbReference>
<comment type="function">
    <text evidence="1">Involved in DNA damage repair.</text>
</comment>
<evidence type="ECO:0000313" key="4">
    <source>
        <dbReference type="EMBL" id="AEA46397.1"/>
    </source>
</evidence>
<comment type="domain">
    <text evidence="1">Contains a predicted C4 metal binding domain at the N-terminus, which could be a zinc finger DNA binding domain.</text>
</comment>